<comment type="caution">
    <text evidence="2">The sequence shown here is derived from an EMBL/GenBank/DDBJ whole genome shotgun (WGS) entry which is preliminary data.</text>
</comment>
<organism evidence="2 3">
    <name type="scientific">Undibacterium luofuense</name>
    <dbReference type="NCBI Taxonomy" id="2828733"/>
    <lineage>
        <taxon>Bacteria</taxon>
        <taxon>Pseudomonadati</taxon>
        <taxon>Pseudomonadota</taxon>
        <taxon>Betaproteobacteria</taxon>
        <taxon>Burkholderiales</taxon>
        <taxon>Oxalobacteraceae</taxon>
        <taxon>Undibacterium</taxon>
    </lineage>
</organism>
<dbReference type="AlphaFoldDB" id="A0A941DMJ3"/>
<evidence type="ECO:0000313" key="3">
    <source>
        <dbReference type="Proteomes" id="UP000680067"/>
    </source>
</evidence>
<dbReference type="PANTHER" id="PTHR42852">
    <property type="entry name" value="THIOL:DISULFIDE INTERCHANGE PROTEIN DSBE"/>
    <property type="match status" value="1"/>
</dbReference>
<feature type="domain" description="Thioredoxin" evidence="1">
    <location>
        <begin position="32"/>
        <end position="172"/>
    </location>
</feature>
<dbReference type="SUPFAM" id="SSF52833">
    <property type="entry name" value="Thioredoxin-like"/>
    <property type="match status" value="1"/>
</dbReference>
<dbReference type="PANTHER" id="PTHR42852:SF18">
    <property type="entry name" value="CHROMOSOME UNDETERMINED SCAFFOLD_47, WHOLE GENOME SHOTGUN SEQUENCE"/>
    <property type="match status" value="1"/>
</dbReference>
<dbReference type="GO" id="GO:0016491">
    <property type="term" value="F:oxidoreductase activity"/>
    <property type="evidence" value="ECO:0007669"/>
    <property type="project" value="InterPro"/>
</dbReference>
<dbReference type="InterPro" id="IPR013740">
    <property type="entry name" value="Redoxin"/>
</dbReference>
<dbReference type="InterPro" id="IPR013766">
    <property type="entry name" value="Thioredoxin_domain"/>
</dbReference>
<dbReference type="EMBL" id="JAGSPN010000001">
    <property type="protein sequence ID" value="MBR7780781.1"/>
    <property type="molecule type" value="Genomic_DNA"/>
</dbReference>
<keyword evidence="3" id="KW-1185">Reference proteome</keyword>
<dbReference type="Proteomes" id="UP000680067">
    <property type="component" value="Unassembled WGS sequence"/>
</dbReference>
<dbReference type="RefSeq" id="WP_212686161.1">
    <property type="nucleotide sequence ID" value="NZ_JAGSPN010000001.1"/>
</dbReference>
<reference evidence="2" key="1">
    <citation type="submission" date="2021-04" db="EMBL/GenBank/DDBJ databases">
        <title>novel species isolated from subtropical streams in China.</title>
        <authorList>
            <person name="Lu H."/>
        </authorList>
    </citation>
    <scope>NUCLEOTIDE SEQUENCE</scope>
    <source>
        <strain evidence="2">LFS511W</strain>
    </source>
</reference>
<protein>
    <submittedName>
        <fullName evidence="2">TlpA family protein disulfide reductase</fullName>
    </submittedName>
</protein>
<dbReference type="CDD" id="cd02966">
    <property type="entry name" value="TlpA_like_family"/>
    <property type="match status" value="1"/>
</dbReference>
<proteinExistence type="predicted"/>
<dbReference type="PROSITE" id="PS51352">
    <property type="entry name" value="THIOREDOXIN_2"/>
    <property type="match status" value="1"/>
</dbReference>
<accession>A0A941DMJ3</accession>
<dbReference type="InterPro" id="IPR050553">
    <property type="entry name" value="Thioredoxin_ResA/DsbE_sf"/>
</dbReference>
<sequence length="173" mass="19444">MLKSLNARHFRLFIVFVALAAGALLWALNVARNAQPVMPPVSFTNLQGQKISSEQLRGKVVMVNFWATSCSTCVAEMPDMVRTYQKYHDKGLEFIAVAMQYDPPNYVLNFTETRQLPFQVALDVDGGLAKAFDGVRMTPTTFVIDKKGKILKRYMGQPSMEELHKILETALKA</sequence>
<dbReference type="Gene3D" id="3.40.30.10">
    <property type="entry name" value="Glutaredoxin"/>
    <property type="match status" value="1"/>
</dbReference>
<dbReference type="Pfam" id="PF08534">
    <property type="entry name" value="Redoxin"/>
    <property type="match status" value="1"/>
</dbReference>
<gene>
    <name evidence="2" type="ORF">KDM89_01405</name>
</gene>
<dbReference type="InterPro" id="IPR036249">
    <property type="entry name" value="Thioredoxin-like_sf"/>
</dbReference>
<evidence type="ECO:0000259" key="1">
    <source>
        <dbReference type="PROSITE" id="PS51352"/>
    </source>
</evidence>
<evidence type="ECO:0000313" key="2">
    <source>
        <dbReference type="EMBL" id="MBR7780781.1"/>
    </source>
</evidence>
<name>A0A941DMJ3_9BURK</name>